<protein>
    <submittedName>
        <fullName evidence="1">YrbL family protein</fullName>
    </submittedName>
</protein>
<evidence type="ECO:0000313" key="2">
    <source>
        <dbReference type="Proteomes" id="UP001595476"/>
    </source>
</evidence>
<proteinExistence type="predicted"/>
<gene>
    <name evidence="1" type="ORF">ACFOEK_18790</name>
</gene>
<dbReference type="InterPro" id="IPR019647">
    <property type="entry name" value="PhoP_reg_network_YrbL"/>
</dbReference>
<accession>A0ABV7HLS5</accession>
<dbReference type="Pfam" id="PF10707">
    <property type="entry name" value="YrbL-PhoP_reg"/>
    <property type="match status" value="1"/>
</dbReference>
<evidence type="ECO:0000313" key="1">
    <source>
        <dbReference type="EMBL" id="MFC3153095.1"/>
    </source>
</evidence>
<organism evidence="1 2">
    <name type="scientific">Litoribrevibacter euphylliae</name>
    <dbReference type="NCBI Taxonomy" id="1834034"/>
    <lineage>
        <taxon>Bacteria</taxon>
        <taxon>Pseudomonadati</taxon>
        <taxon>Pseudomonadota</taxon>
        <taxon>Gammaproteobacteria</taxon>
        <taxon>Oceanospirillales</taxon>
        <taxon>Oceanospirillaceae</taxon>
        <taxon>Litoribrevibacter</taxon>
    </lineage>
</organism>
<dbReference type="EMBL" id="JBHRSZ010000007">
    <property type="protein sequence ID" value="MFC3153095.1"/>
    <property type="molecule type" value="Genomic_DNA"/>
</dbReference>
<name>A0ABV7HLS5_9GAMM</name>
<dbReference type="RefSeq" id="WP_386723010.1">
    <property type="nucleotide sequence ID" value="NZ_JBHRSZ010000007.1"/>
</dbReference>
<sequence>MTLKVSEIQPFARGGNRLCFVHPEDTGRCIKVRRPDFTLEDLRRKKGFPKNLKPLSSFDDNAEEYKVMTALHKRLGEPLYQLVSRCFGFEETDMGKGLVSELIRDEAGSVSHTLKQVIWDEGYTEECQRAVGEFIAGWNALGVPSRDLLVHNIVVQRCLDGSIQRLVVIDGLGSSSILPDFLFPQSYFIKKAHRKTENLRERINILLAARAKGEFPGTHGLLMHEGIQTGK</sequence>
<dbReference type="Proteomes" id="UP001595476">
    <property type="component" value="Unassembled WGS sequence"/>
</dbReference>
<keyword evidence="2" id="KW-1185">Reference proteome</keyword>
<comment type="caution">
    <text evidence="1">The sequence shown here is derived from an EMBL/GenBank/DDBJ whole genome shotgun (WGS) entry which is preliminary data.</text>
</comment>
<reference evidence="2" key="1">
    <citation type="journal article" date="2019" name="Int. J. Syst. Evol. Microbiol.">
        <title>The Global Catalogue of Microorganisms (GCM) 10K type strain sequencing project: providing services to taxonomists for standard genome sequencing and annotation.</title>
        <authorList>
            <consortium name="The Broad Institute Genomics Platform"/>
            <consortium name="The Broad Institute Genome Sequencing Center for Infectious Disease"/>
            <person name="Wu L."/>
            <person name="Ma J."/>
        </authorList>
    </citation>
    <scope>NUCLEOTIDE SEQUENCE [LARGE SCALE GENOMIC DNA]</scope>
    <source>
        <strain evidence="2">KCTC 52438</strain>
    </source>
</reference>